<reference evidence="3" key="1">
    <citation type="journal article" date="2023" name="Mol. Phylogenet. Evol.">
        <title>Genome-scale phylogeny and comparative genomics of the fungal order Sordariales.</title>
        <authorList>
            <person name="Hensen N."/>
            <person name="Bonometti L."/>
            <person name="Westerberg I."/>
            <person name="Brannstrom I.O."/>
            <person name="Guillou S."/>
            <person name="Cros-Aarteil S."/>
            <person name="Calhoun S."/>
            <person name="Haridas S."/>
            <person name="Kuo A."/>
            <person name="Mondo S."/>
            <person name="Pangilinan J."/>
            <person name="Riley R."/>
            <person name="LaButti K."/>
            <person name="Andreopoulos B."/>
            <person name="Lipzen A."/>
            <person name="Chen C."/>
            <person name="Yan M."/>
            <person name="Daum C."/>
            <person name="Ng V."/>
            <person name="Clum A."/>
            <person name="Steindorff A."/>
            <person name="Ohm R.A."/>
            <person name="Martin F."/>
            <person name="Silar P."/>
            <person name="Natvig D.O."/>
            <person name="Lalanne C."/>
            <person name="Gautier V."/>
            <person name="Ament-Velasquez S.L."/>
            <person name="Kruys A."/>
            <person name="Hutchinson M.I."/>
            <person name="Powell A.J."/>
            <person name="Barry K."/>
            <person name="Miller A.N."/>
            <person name="Grigoriev I.V."/>
            <person name="Debuchy R."/>
            <person name="Gladieux P."/>
            <person name="Hiltunen Thoren M."/>
            <person name="Johannesson H."/>
        </authorList>
    </citation>
    <scope>NUCLEOTIDE SEQUENCE</scope>
    <source>
        <strain evidence="3">CBS 955.72</strain>
    </source>
</reference>
<protein>
    <submittedName>
        <fullName evidence="3">Uncharacterized protein</fullName>
    </submittedName>
</protein>
<keyword evidence="2" id="KW-0732">Signal</keyword>
<feature type="signal peptide" evidence="2">
    <location>
        <begin position="1"/>
        <end position="19"/>
    </location>
</feature>
<feature type="compositionally biased region" description="Polar residues" evidence="1">
    <location>
        <begin position="46"/>
        <end position="57"/>
    </location>
</feature>
<name>A0AAJ0MG68_9PEZI</name>
<reference evidence="3" key="2">
    <citation type="submission" date="2023-06" db="EMBL/GenBank/DDBJ databases">
        <authorList>
            <consortium name="Lawrence Berkeley National Laboratory"/>
            <person name="Haridas S."/>
            <person name="Hensen N."/>
            <person name="Bonometti L."/>
            <person name="Westerberg I."/>
            <person name="Brannstrom I.O."/>
            <person name="Guillou S."/>
            <person name="Cros-Aarteil S."/>
            <person name="Calhoun S."/>
            <person name="Kuo A."/>
            <person name="Mondo S."/>
            <person name="Pangilinan J."/>
            <person name="Riley R."/>
            <person name="Labutti K."/>
            <person name="Andreopoulos B."/>
            <person name="Lipzen A."/>
            <person name="Chen C."/>
            <person name="Yanf M."/>
            <person name="Daum C."/>
            <person name="Ng V."/>
            <person name="Clum A."/>
            <person name="Steindorff A."/>
            <person name="Ohm R."/>
            <person name="Martin F."/>
            <person name="Silar P."/>
            <person name="Natvig D."/>
            <person name="Lalanne C."/>
            <person name="Gautier V."/>
            <person name="Ament-Velasquez S.L."/>
            <person name="Kruys A."/>
            <person name="Hutchinson M.I."/>
            <person name="Powell A.J."/>
            <person name="Barry K."/>
            <person name="Miller A.N."/>
            <person name="Grigoriev I.V."/>
            <person name="Debuchy R."/>
            <person name="Gladieux P."/>
            <person name="Thoren M.H."/>
            <person name="Johannesson H."/>
        </authorList>
    </citation>
    <scope>NUCLEOTIDE SEQUENCE</scope>
    <source>
        <strain evidence="3">CBS 955.72</strain>
    </source>
</reference>
<dbReference type="EMBL" id="JAUIQD010000003">
    <property type="protein sequence ID" value="KAK3357432.1"/>
    <property type="molecule type" value="Genomic_DNA"/>
</dbReference>
<feature type="region of interest" description="Disordered" evidence="1">
    <location>
        <begin position="31"/>
        <end position="66"/>
    </location>
</feature>
<evidence type="ECO:0000256" key="2">
    <source>
        <dbReference type="SAM" id="SignalP"/>
    </source>
</evidence>
<accession>A0AAJ0MG68</accession>
<proteinExistence type="predicted"/>
<gene>
    <name evidence="3" type="ORF">B0T25DRAFT_158195</name>
</gene>
<dbReference type="Proteomes" id="UP001275084">
    <property type="component" value="Unassembled WGS sequence"/>
</dbReference>
<evidence type="ECO:0000256" key="1">
    <source>
        <dbReference type="SAM" id="MobiDB-lite"/>
    </source>
</evidence>
<feature type="chain" id="PRO_5042523339" evidence="2">
    <location>
        <begin position="20"/>
        <end position="324"/>
    </location>
</feature>
<dbReference type="AlphaFoldDB" id="A0AAJ0MG68"/>
<evidence type="ECO:0000313" key="4">
    <source>
        <dbReference type="Proteomes" id="UP001275084"/>
    </source>
</evidence>
<evidence type="ECO:0000313" key="3">
    <source>
        <dbReference type="EMBL" id="KAK3357432.1"/>
    </source>
</evidence>
<sequence length="324" mass="34578">MLPLAMRLATALHALGILGEEGGPRLERCLPPRAAHGHGSGRSGTCVRSPQRSTLNPQKREGRRTSTVRTFARFPVCQPGAQVLSNPLISKTRFPLPSSKLAFLLARPCLHLFAPCLPSSFPGRFPDLGEERRGRWGGTRVPRDLSLLDASHGASSPSSVVDKPSPALPSLALPLFGRPEPTPELCQGSPKADHPINSPVPPPPPWALPIWAHRPSSLSFCLELPSSSQVFHFELSAAVVGACPCLAVVASYPLRVSPSSPQSPPYPVLPSTHTPPSHPSPNTVSLRSQDPCRDIQTSCGLLNLHNSTCSPSVALHHMPVPLCV</sequence>
<comment type="caution">
    <text evidence="3">The sequence shown here is derived from an EMBL/GenBank/DDBJ whole genome shotgun (WGS) entry which is preliminary data.</text>
</comment>
<feature type="region of interest" description="Disordered" evidence="1">
    <location>
        <begin position="263"/>
        <end position="287"/>
    </location>
</feature>
<organism evidence="3 4">
    <name type="scientific">Lasiosphaeria hispida</name>
    <dbReference type="NCBI Taxonomy" id="260671"/>
    <lineage>
        <taxon>Eukaryota</taxon>
        <taxon>Fungi</taxon>
        <taxon>Dikarya</taxon>
        <taxon>Ascomycota</taxon>
        <taxon>Pezizomycotina</taxon>
        <taxon>Sordariomycetes</taxon>
        <taxon>Sordariomycetidae</taxon>
        <taxon>Sordariales</taxon>
        <taxon>Lasiosphaeriaceae</taxon>
        <taxon>Lasiosphaeria</taxon>
    </lineage>
</organism>
<keyword evidence="4" id="KW-1185">Reference proteome</keyword>